<feature type="compositionally biased region" description="Gly residues" evidence="1">
    <location>
        <begin position="81"/>
        <end position="93"/>
    </location>
</feature>
<evidence type="ECO:0000313" key="2">
    <source>
        <dbReference type="EMBL" id="CAD9275599.1"/>
    </source>
</evidence>
<feature type="region of interest" description="Disordered" evidence="1">
    <location>
        <begin position="789"/>
        <end position="810"/>
    </location>
</feature>
<accession>A0A7S1UT77</accession>
<proteinExistence type="predicted"/>
<feature type="region of interest" description="Disordered" evidence="1">
    <location>
        <begin position="152"/>
        <end position="192"/>
    </location>
</feature>
<feature type="compositionally biased region" description="Low complexity" evidence="1">
    <location>
        <begin position="166"/>
        <end position="176"/>
    </location>
</feature>
<feature type="compositionally biased region" description="Gly residues" evidence="1">
    <location>
        <begin position="156"/>
        <end position="165"/>
    </location>
</feature>
<dbReference type="EMBL" id="HBGK01008693">
    <property type="protein sequence ID" value="CAD9275599.1"/>
    <property type="molecule type" value="Transcribed_RNA"/>
</dbReference>
<reference evidence="2" key="1">
    <citation type="submission" date="2021-01" db="EMBL/GenBank/DDBJ databases">
        <authorList>
            <person name="Corre E."/>
            <person name="Pelletier E."/>
            <person name="Niang G."/>
            <person name="Scheremetjew M."/>
            <person name="Finn R."/>
            <person name="Kale V."/>
            <person name="Holt S."/>
            <person name="Cochrane G."/>
            <person name="Meng A."/>
            <person name="Brown T."/>
            <person name="Cohen L."/>
        </authorList>
    </citation>
    <scope>NUCLEOTIDE SEQUENCE</scope>
    <source>
        <strain evidence="2">CCMP 410</strain>
    </source>
</reference>
<feature type="region of interest" description="Disordered" evidence="1">
    <location>
        <begin position="548"/>
        <end position="585"/>
    </location>
</feature>
<protein>
    <submittedName>
        <fullName evidence="2">Uncharacterized protein</fullName>
    </submittedName>
</protein>
<feature type="compositionally biased region" description="Gly residues" evidence="1">
    <location>
        <begin position="102"/>
        <end position="115"/>
    </location>
</feature>
<organism evidence="2">
    <name type="scientific">Grammatophora oceanica</name>
    <dbReference type="NCBI Taxonomy" id="210454"/>
    <lineage>
        <taxon>Eukaryota</taxon>
        <taxon>Sar</taxon>
        <taxon>Stramenopiles</taxon>
        <taxon>Ochrophyta</taxon>
        <taxon>Bacillariophyta</taxon>
        <taxon>Fragilariophyceae</taxon>
        <taxon>Fragilariophycidae</taxon>
        <taxon>Rhabdonematales</taxon>
        <taxon>Grammatophoraceae</taxon>
        <taxon>Grammatophora</taxon>
    </lineage>
</organism>
<feature type="region of interest" description="Disordered" evidence="1">
    <location>
        <begin position="1"/>
        <end position="39"/>
    </location>
</feature>
<dbReference type="AlphaFoldDB" id="A0A7S1UT77"/>
<feature type="compositionally biased region" description="Low complexity" evidence="1">
    <location>
        <begin position="554"/>
        <end position="580"/>
    </location>
</feature>
<sequence>MMYNQGNGGGGNGGMQNQGGGYPGGGMNMGGMPNMGGRGPQGPGNMNVAGFPGSGRRRQMQGGGNRNNAGMAPLDPLMGELFGGGGGGGGGGQRNSFPNGNGVDGMPGGQGGGGGGPPPGYGVEGFYRGNMTNAVLGRCIEDLRNKQTVMNTMSNIGGGAGGQGNGMQQRNMMGDGRPQQGNGDGNPDGYGASMTRQQQLEEIRAKQMELEREKVQLEMRQRMLQTHMQQQQQQQTDMGYPPMQGGGYGGPPGMMGGMGMGGGMGAGGHPNDDGGMAGQKWWICNVCNSQAFASRTEAMAHEGICQGNRGAQVAAPTDPPFYSPTSAKPTTTGSGYGMPPNPQSQMAPEHHQELLDESQFTITDPLSLSMESDKDWLTPLHCFVRQHCVQVFCATAQDVATPSKGKRKPIQVGQVGIRCPHCHNAEGNRERGSVYYPTTISSIYNATMNLLQRHLHSCSSVPEDIMRKYQTLKSDDARSGTSKKYWVESALSLGLVDTPSGIRFSARSPPALPRLSRPQQQSANSFAEGRNSSDFMQSNAVAELAKRMEGDTGGNQSSGDGDGGPSKTPGSGPESKGSGPLVTPEDKPYATAFSYHLLSQMQSCVFTEADRLGKRKGLPAGFAGLACRHCFGGYGSGRFFPSSIKTLSDTSKTLNVLHNHMMRCRKCPQEVRDQLEKLRAHHDDERSKMKFGSQKAFFAKIWARLHENKDPLAATRGNGDAGMKRKFSQFDAQQKQQQMHQQMVQANMQHQHNKMMHGMMGGGNSGGGMGPPPPPPMGPLSGGHGMYGMAGGGGGGMQQHNMSPQGMMGGLDLLSRQADQTSDMNKRQRM</sequence>
<name>A0A7S1UT77_9STRA</name>
<feature type="compositionally biased region" description="Low complexity" evidence="1">
    <location>
        <begin position="505"/>
        <end position="521"/>
    </location>
</feature>
<feature type="region of interest" description="Disordered" evidence="1">
    <location>
        <begin position="504"/>
        <end position="532"/>
    </location>
</feature>
<gene>
    <name evidence="2" type="ORF">GOCE00092_LOCUS4507</name>
</gene>
<evidence type="ECO:0000256" key="1">
    <source>
        <dbReference type="SAM" id="MobiDB-lite"/>
    </source>
</evidence>
<feature type="region of interest" description="Disordered" evidence="1">
    <location>
        <begin position="51"/>
        <end position="121"/>
    </location>
</feature>
<feature type="compositionally biased region" description="Polar residues" evidence="1">
    <location>
        <begin position="522"/>
        <end position="532"/>
    </location>
</feature>